<proteinExistence type="predicted"/>
<evidence type="ECO:0000313" key="2">
    <source>
        <dbReference type="Proteomes" id="UP001500582"/>
    </source>
</evidence>
<comment type="caution">
    <text evidence="1">The sequence shown here is derived from an EMBL/GenBank/DDBJ whole genome shotgun (WGS) entry which is preliminary data.</text>
</comment>
<gene>
    <name evidence="1" type="ORF">GCM10023149_46980</name>
</gene>
<reference evidence="2" key="1">
    <citation type="journal article" date="2019" name="Int. J. Syst. Evol. Microbiol.">
        <title>The Global Catalogue of Microorganisms (GCM) 10K type strain sequencing project: providing services to taxonomists for standard genome sequencing and annotation.</title>
        <authorList>
            <consortium name="The Broad Institute Genomics Platform"/>
            <consortium name="The Broad Institute Genome Sequencing Center for Infectious Disease"/>
            <person name="Wu L."/>
            <person name="Ma J."/>
        </authorList>
    </citation>
    <scope>NUCLEOTIDE SEQUENCE [LARGE SCALE GENOMIC DNA]</scope>
    <source>
        <strain evidence="2">JCM 17705</strain>
    </source>
</reference>
<name>A0ABP8HD44_9SPHI</name>
<organism evidence="1 2">
    <name type="scientific">Mucilaginibacter gynuensis</name>
    <dbReference type="NCBI Taxonomy" id="1302236"/>
    <lineage>
        <taxon>Bacteria</taxon>
        <taxon>Pseudomonadati</taxon>
        <taxon>Bacteroidota</taxon>
        <taxon>Sphingobacteriia</taxon>
        <taxon>Sphingobacteriales</taxon>
        <taxon>Sphingobacteriaceae</taxon>
        <taxon>Mucilaginibacter</taxon>
    </lineage>
</organism>
<dbReference type="EMBL" id="BAABFT010000019">
    <property type="protein sequence ID" value="GAA4337506.1"/>
    <property type="molecule type" value="Genomic_DNA"/>
</dbReference>
<dbReference type="Proteomes" id="UP001500582">
    <property type="component" value="Unassembled WGS sequence"/>
</dbReference>
<accession>A0ABP8HD44</accession>
<evidence type="ECO:0000313" key="1">
    <source>
        <dbReference type="EMBL" id="GAA4337506.1"/>
    </source>
</evidence>
<sequence>MYDSREEGSIGENAVSGWLSNTKVWLIAILQPMCVVKEVVTIAANKSNPHVLVK</sequence>
<keyword evidence="2" id="KW-1185">Reference proteome</keyword>
<protein>
    <submittedName>
        <fullName evidence="1">Uncharacterized protein</fullName>
    </submittedName>
</protein>